<evidence type="ECO:0008006" key="4">
    <source>
        <dbReference type="Google" id="ProtNLM"/>
    </source>
</evidence>
<reference evidence="2 3" key="1">
    <citation type="submission" date="2015-09" db="EMBL/GenBank/DDBJ databases">
        <title>Aphanizomenon flos-aquae WA102.</title>
        <authorList>
            <person name="Driscoll C."/>
        </authorList>
    </citation>
    <scope>NUCLEOTIDE SEQUENCE [LARGE SCALE GENOMIC DNA]</scope>
    <source>
        <strain evidence="2">WA102</strain>
    </source>
</reference>
<name>A0A1B7X587_APHFL</name>
<comment type="caution">
    <text evidence="2">The sequence shown here is derived from an EMBL/GenBank/DDBJ whole genome shotgun (WGS) entry which is preliminary data.</text>
</comment>
<evidence type="ECO:0000313" key="3">
    <source>
        <dbReference type="Proteomes" id="UP000092093"/>
    </source>
</evidence>
<protein>
    <recommendedName>
        <fullName evidence="4">Terminase</fullName>
    </recommendedName>
</protein>
<accession>A0A1B7X587</accession>
<gene>
    <name evidence="2" type="ORF">AN484_06400</name>
</gene>
<evidence type="ECO:0000256" key="1">
    <source>
        <dbReference type="SAM" id="MobiDB-lite"/>
    </source>
</evidence>
<proteinExistence type="predicted"/>
<feature type="region of interest" description="Disordered" evidence="1">
    <location>
        <begin position="535"/>
        <end position="562"/>
    </location>
</feature>
<organism evidence="2 3">
    <name type="scientific">Aphanizomenon flos-aquae WA102</name>
    <dbReference type="NCBI Taxonomy" id="1710896"/>
    <lineage>
        <taxon>Bacteria</taxon>
        <taxon>Bacillati</taxon>
        <taxon>Cyanobacteriota</taxon>
        <taxon>Cyanophyceae</taxon>
        <taxon>Nostocales</taxon>
        <taxon>Aphanizomenonaceae</taxon>
        <taxon>Aphanizomenon</taxon>
    </lineage>
</organism>
<dbReference type="Proteomes" id="UP000092093">
    <property type="component" value="Unassembled WGS sequence"/>
</dbReference>
<sequence>MKLQTYGLDFSKHPNISQLEIELLMVGDADPSRISGISRGQHIKHVVHMLWPDVIKSWNDWNELALWAWTNHNEIGVTGCAAAGKTFTFTLLSLVEYLAKPMATRVALTSTTVPSLRGRIWSEMMRFVRPAVPLFGLNVVDSQTKIQSQRGDDRSSIIALAVDSGAVEQAVGKLQGVHLPRMVIMVDEAAQTNPAVFSARANLQVGTDFYHFIAIANASSMFDPHGLFCEPRMGWGSIQDGDEHWETKSGVCVRFDGLKSPNVKAGRLIYPYLFGQENIDTIKKNFGEGSLEWNSYCRGMWSRSGARNTMLDSAMITDGQAREGVIWQGGGVKTIAGLDPAFTTEGDDCILRFAKVGKADDGNLTMLLTDTVRLNLQDDPNYPLFYQVADQTINELKARNVKPEDFALDATGAGAGIADIISQRWQSGFVRVSFGGAATDAPISVEDNRPAKQVYANRVTQLWGQIKVVVMGGRLRGLDDQTARELCARIYTLKNERTLLESKKDLKKRTKGNSPDRADALALLAELFVAQNGIGDASGSQEQNSEEWEKYALDHEIEADYR</sequence>
<dbReference type="EMBL" id="LJOW01000020">
    <property type="protein sequence ID" value="OBQ44513.1"/>
    <property type="molecule type" value="Genomic_DNA"/>
</dbReference>
<dbReference type="AlphaFoldDB" id="A0A1B7X587"/>
<dbReference type="Gene3D" id="3.30.420.240">
    <property type="match status" value="1"/>
</dbReference>
<evidence type="ECO:0000313" key="2">
    <source>
        <dbReference type="EMBL" id="OBQ44513.1"/>
    </source>
</evidence>
<feature type="compositionally biased region" description="Basic and acidic residues" evidence="1">
    <location>
        <begin position="547"/>
        <end position="562"/>
    </location>
</feature>